<feature type="region of interest" description="Disordered" evidence="2">
    <location>
        <begin position="1174"/>
        <end position="1195"/>
    </location>
</feature>
<feature type="compositionally biased region" description="Basic and acidic residues" evidence="2">
    <location>
        <begin position="2051"/>
        <end position="2062"/>
    </location>
</feature>
<feature type="region of interest" description="Disordered" evidence="2">
    <location>
        <begin position="2128"/>
        <end position="2164"/>
    </location>
</feature>
<feature type="region of interest" description="Disordered" evidence="2">
    <location>
        <begin position="1941"/>
        <end position="2090"/>
    </location>
</feature>
<feature type="domain" description="DZANK-type" evidence="3">
    <location>
        <begin position="2976"/>
        <end position="3019"/>
    </location>
</feature>
<accession>A0A812K5B0</accession>
<dbReference type="InterPro" id="IPR056443">
    <property type="entry name" value="AEP_C962R"/>
</dbReference>
<name>A0A812K5B0_9DINO</name>
<feature type="region of interest" description="Disordered" evidence="2">
    <location>
        <begin position="2620"/>
        <end position="2961"/>
    </location>
</feature>
<feature type="compositionally biased region" description="Basic and acidic residues" evidence="2">
    <location>
        <begin position="1615"/>
        <end position="1645"/>
    </location>
</feature>
<feature type="compositionally biased region" description="Basic and acidic residues" evidence="2">
    <location>
        <begin position="1784"/>
        <end position="1815"/>
    </location>
</feature>
<dbReference type="GO" id="GO:0007097">
    <property type="term" value="P:nuclear migration"/>
    <property type="evidence" value="ECO:0007669"/>
    <property type="project" value="TreeGrafter"/>
</dbReference>
<keyword evidence="6" id="KW-1185">Reference proteome</keyword>
<dbReference type="Pfam" id="PF23162">
    <property type="entry name" value="AEP_C962R"/>
    <property type="match status" value="1"/>
</dbReference>
<feature type="compositionally biased region" description="Low complexity" evidence="2">
    <location>
        <begin position="2897"/>
        <end position="2911"/>
    </location>
</feature>
<dbReference type="PANTHER" id="PTHR21524">
    <property type="entry name" value="SPECTRIN REPEAT CONTAINING NUCLEAR ENVELOPE PROTEIN 2"/>
    <property type="match status" value="1"/>
</dbReference>
<evidence type="ECO:0000256" key="2">
    <source>
        <dbReference type="SAM" id="MobiDB-lite"/>
    </source>
</evidence>
<feature type="compositionally biased region" description="Low complexity" evidence="2">
    <location>
        <begin position="2720"/>
        <end position="2736"/>
    </location>
</feature>
<dbReference type="InterPro" id="IPR025874">
    <property type="entry name" value="DZR"/>
</dbReference>
<dbReference type="GO" id="GO:0005635">
    <property type="term" value="C:nuclear envelope"/>
    <property type="evidence" value="ECO:0007669"/>
    <property type="project" value="TreeGrafter"/>
</dbReference>
<reference evidence="5" key="1">
    <citation type="submission" date="2021-02" db="EMBL/GenBank/DDBJ databases">
        <authorList>
            <person name="Dougan E. K."/>
            <person name="Rhodes N."/>
            <person name="Thang M."/>
            <person name="Chan C."/>
        </authorList>
    </citation>
    <scope>NUCLEOTIDE SEQUENCE</scope>
</reference>
<dbReference type="GO" id="GO:0006997">
    <property type="term" value="P:nucleus organization"/>
    <property type="evidence" value="ECO:0007669"/>
    <property type="project" value="TreeGrafter"/>
</dbReference>
<feature type="region of interest" description="Disordered" evidence="2">
    <location>
        <begin position="1784"/>
        <end position="1871"/>
    </location>
</feature>
<feature type="region of interest" description="Disordered" evidence="2">
    <location>
        <begin position="2363"/>
        <end position="2384"/>
    </location>
</feature>
<feature type="compositionally biased region" description="Low complexity" evidence="2">
    <location>
        <begin position="1953"/>
        <end position="1972"/>
    </location>
</feature>
<evidence type="ECO:0000256" key="1">
    <source>
        <dbReference type="SAM" id="Coils"/>
    </source>
</evidence>
<protein>
    <submittedName>
        <fullName evidence="5">SPC110 protein</fullName>
    </submittedName>
</protein>
<comment type="caution">
    <text evidence="5">The sequence shown here is derived from an EMBL/GenBank/DDBJ whole genome shotgun (WGS) entry which is preliminary data.</text>
</comment>
<feature type="domain" description="C962R-like N-terminal AEP" evidence="4">
    <location>
        <begin position="658"/>
        <end position="859"/>
    </location>
</feature>
<dbReference type="Pfam" id="PF12773">
    <property type="entry name" value="DZR"/>
    <property type="match status" value="1"/>
</dbReference>
<feature type="region of interest" description="Disordered" evidence="2">
    <location>
        <begin position="2480"/>
        <end position="2549"/>
    </location>
</feature>
<proteinExistence type="predicted"/>
<evidence type="ECO:0000259" key="4">
    <source>
        <dbReference type="Pfam" id="PF23162"/>
    </source>
</evidence>
<feature type="compositionally biased region" description="Basic and acidic residues" evidence="2">
    <location>
        <begin position="1837"/>
        <end position="1868"/>
    </location>
</feature>
<feature type="compositionally biased region" description="Low complexity" evidence="2">
    <location>
        <begin position="2007"/>
        <end position="2043"/>
    </location>
</feature>
<feature type="compositionally biased region" description="Low complexity" evidence="2">
    <location>
        <begin position="3049"/>
        <end position="3071"/>
    </location>
</feature>
<dbReference type="PANTHER" id="PTHR21524:SF5">
    <property type="entry name" value="SPECTRIN REPEAT CONTAINING NUCLEAR ENVELOPE PROTEIN 2"/>
    <property type="match status" value="1"/>
</dbReference>
<feature type="compositionally biased region" description="Basic and acidic residues" evidence="2">
    <location>
        <begin position="2754"/>
        <end position="2766"/>
    </location>
</feature>
<feature type="region of interest" description="Disordered" evidence="2">
    <location>
        <begin position="1607"/>
        <end position="1719"/>
    </location>
</feature>
<feature type="compositionally biased region" description="Polar residues" evidence="2">
    <location>
        <begin position="2874"/>
        <end position="2883"/>
    </location>
</feature>
<organism evidence="5 6">
    <name type="scientific">Symbiodinium natans</name>
    <dbReference type="NCBI Taxonomy" id="878477"/>
    <lineage>
        <taxon>Eukaryota</taxon>
        <taxon>Sar</taxon>
        <taxon>Alveolata</taxon>
        <taxon>Dinophyceae</taxon>
        <taxon>Suessiales</taxon>
        <taxon>Symbiodiniaceae</taxon>
        <taxon>Symbiodinium</taxon>
    </lineage>
</organism>
<dbReference type="GO" id="GO:0048471">
    <property type="term" value="C:perinuclear region of cytoplasm"/>
    <property type="evidence" value="ECO:0007669"/>
    <property type="project" value="TreeGrafter"/>
</dbReference>
<feature type="compositionally biased region" description="Polar residues" evidence="2">
    <location>
        <begin position="2514"/>
        <end position="2524"/>
    </location>
</feature>
<feature type="compositionally biased region" description="Basic and acidic residues" evidence="2">
    <location>
        <begin position="1655"/>
        <end position="1719"/>
    </location>
</feature>
<dbReference type="EMBL" id="CAJNDS010000634">
    <property type="protein sequence ID" value="CAE7223967.1"/>
    <property type="molecule type" value="Genomic_DNA"/>
</dbReference>
<dbReference type="OrthoDB" id="431667at2759"/>
<evidence type="ECO:0000313" key="5">
    <source>
        <dbReference type="EMBL" id="CAE7223967.1"/>
    </source>
</evidence>
<evidence type="ECO:0000259" key="3">
    <source>
        <dbReference type="Pfam" id="PF12773"/>
    </source>
</evidence>
<sequence>MPQKEQSPSVLRQGDLVLVSGCITTLAPVQMKANMDASIGWLPTGWTPERKVPFTAPIHVSRFEGIRRCGTTITIVPPNQRVGSTAPGAPKVVLSVNKNAVPMVLHLSGLAMYCGREELQELDLRPQLQREVGRQYHRDLHFQDRPALRPRHCEGSTTVQDERETPGFHQVGRIVLLQGSFDANTFGIEAQTIAFLPEGCRPLRTIRCLAPLLKRRPNQQEGADIDLELLAEEAVAVTIRPDGQIAVEGGNTHALDKKGTMRIVQQKKRGFIYLDGVRFILDSGIPIAAALDKEKKAPSRIFWEQDDSSGAVAFRQGSIVCLEGALRWSAENNTPHPRRALGRLPRGHWPERREVFFTRGHMFAEAERCRVDVDCHGRIFCPEGGAEHGHVNLSGIIFKAADTEPNREPQCEDWDELVVQYSAVKQVFDEGHKLLEDFIRRCNRKEWEYVELAIARESGGKKLQTPWGHEIAPRGTRRINEHNLDDDYRMLWDRKLSNVLDEKFHIKSPHLLFHLSLPKLQWVCDLLRKREVSLRAMDEANLKSTHAKHAERWETEKNGGLHCKHLRDTAGQIVDQMVSRWDFDAQISGILANDYRPPESIRSLYPVRVERDVGKMLAKMTPEDHTKYAEVYQFFRHFETNGNTMTHCSLMGTQDTFTQTGKWHFPDSPSVQKQLFENIAWLYERGIFHYISERQTAKFPFIEDFDIQASLDWTEQRDPDHPERPPPPDHLIMFKPGQNNNDPGELMRWRAKAIHCLFPQLKELRCLVYSASGYNKGKELMKSSFHLVWPDLVVDSDVAGYLREVTLEIFQEETAKPGSYLRGLKEELIRLHDTNEWEAVFDKTTISATNGLRLPYNDKVSQVYKYDHEKEMVKNGEMAKNKAQKKRVKENRYSKAIGELLFTFESDDRRGGEVDRIASVKWQDTRSRSIAQWIQMGSCRLDMTDPARTQQTQVCPTTDGKYYLRRLKREYDRDQREFTLDVGEDEDEFATHYPSPNVRCCKLSTAKFTAVFDEHLAGELENLEELEAEASNKELARMLRGSWISITEEQAIWRGPAGVQCRAKCMGWMPKWALKNDRRSSAERFPSRPLELVYMRSRGKVLVDGPRDPRRLLLDVLRSCTDRDDVPIVPRYDRVAYLKALLYKSDGGMPAGCMPVESEESKVAELKAQLEEVKQRAETQRQDTEKQQEESSRLAKDLQAQLEAAKDKLKTDEEVARTHALLEAEKAKSAECEVAREKAQKVIEQMQKEASDTKNAQSEERSKLLQEHASLVDKMTKDLEASRTEAQQDKEGARLAREAEQRAMQLKEASEQRLAELTGRFATERGKLEDALREEKKKSESTAQEMAKVQAQLKDAEAAAAKSKEAESARCLCESALAKAKSQVEDLQDKLQILQAERDELSKKLQNAVPKSSLPPGCKDVADLVRQVTTSREEATSERRAREQYQQALGKVEKEINHRLPMIVGQRQEIERFKAQAAKLTKQNEDLLTQAAELKAQSCEAEERATKAAESKKMIEDYARDVANQLAVLLHENRKLTGAIPSSEVNTMQAQEANRRSYRTVQELVDQNLSLRHAITQLLRESQEERKEMQMANEREKQLEKRLKEQEAHYSGVVEEQKAQLRKTEQERDGAKEEAKEALKQKEAAAKAQQAQLDAEQKMLKHERSKNEALSKAREELEKTVKEKDRQAQEAARKAQEDLEKEGKEKERQANEAGEKHAELNKKITQLEAQLAEERGKMQGVVKARDDLAKEAKEQEKRAKASEGLKQLHIQRIDSLTAELESEQKMLRDERGKTEALTKARENLEKEAKDKERQAQEAGSQHSELHKKIAQLEANVQEERSKIQTVSKARDDMEREAKEQEKRNKAGEGLRQLHAKRVAVLEAEKAKLTEENAKLRVDVAKRAPEAPDLKAVQKQADLAVHMCMEYRKAVEALLPLLSEAEKAHEKSPAEIRQQAPGGKAAQAPGASPSASGTKRKAESPTRVGSEQPKKASVPRVEEKRPEEQGQPVVSAASEAPPTAAGAGSSVPAGPVPAGKVEPAAPSSSPSPPAGEKIKDTSSEKKQSPQPPAPKEAAANQGMAQDPGPGVKGAGAADSRPLLDLFAVHRLARCAVVCRWRWEVEAPIPASADDKVKTAQETSPDEAKQSAVPKEAEASRSGCYGRDRSELRGQTPREQLFARKMLRIFLNSEQHGRNGLRRRAELAFSCIEQLLAFLVLFLGQLPPRQAVIPAVAQDPGPEVKEPGRDGRFRQTLSTTDWTPTLLVDLVKCMVMRRLRQHLSWVLHLSPRARRLRFPPPLGPVCGASPSKMRGRVSLAMGGGGSCLRIFSTGSSLAPGHVGALQPETLRLLPACEASLLEAPIPASADDKVKTAQETSPDEAKQSAVPKEAEAIIPAVAQDPGPEVKEPGASDSRPLLDLFAVHRLAKMRGRVSLAMGGGGSCLRIFSTGGSLAPGHVSALQQKHLLPACEASLLEAPIPASADDKVKTAQETSPDEAKQSAVPKEAEAAGATGETAQSSVVRPTSPEQPKEAIIPAVAQDPGPEVKEPGASDSRPLLDLFAVHRLAKMRGRVSLAMGGGGSCLRIFSTGGSLAPGHVSALQQKHLLPACEASLLEAPIPASADDKVKTAQETSPDEAKQSAVPKEAEAADATGETAQSSVEWSEAGQAGAESTGPTSPEQPKEAIIPAVAQDPGPEVKEPGTGASATFELGAAPVPAGKVEVAASSSSPSATAPIPASADVEAMDATGEASHSSAAESRRPASSEEPKEANVAAAAQEPAPAKASRAEGVKRKAENPGPLRLDQLKEANIQAMVQERAPKAVRSEGAGSAAAQVVVDDDDATEAPPVAPIPAADDEAKQSAVPKEAEAAGATGETAQSSVAEQLSAESKGPASPAEPKEANVAAAAQEPAPAKASHAEGVKRKAATPGPLRLDQLKEANIQAMVQERAPKAERSEGAGSAAAQVVVDDDDAAEAAPANCPACGNVFMDDSLFCRKCGRKRDENCPACGNVFMDDSLFCRKCGRKRDEVADATGEASHSSAAEQARAESTGPASPAEPKQANAAAVAQEPAPAKASHAEGVKRKAATPGPLRLDQLKEANIQAMVQERAPKAARSEGAESAASVPVVVDVVDDAAETPPAAPAS</sequence>
<dbReference type="GO" id="GO:0019894">
    <property type="term" value="F:kinesin binding"/>
    <property type="evidence" value="ECO:0007669"/>
    <property type="project" value="TreeGrafter"/>
</dbReference>
<gene>
    <name evidence="5" type="primary">SPC110</name>
    <name evidence="5" type="ORF">SNAT2548_LOCUS8490</name>
</gene>
<feature type="region of interest" description="Disordered" evidence="2">
    <location>
        <begin position="3029"/>
        <end position="3095"/>
    </location>
</feature>
<feature type="compositionally biased region" description="Low complexity" evidence="2">
    <location>
        <begin position="2767"/>
        <end position="2781"/>
    </location>
</feature>
<feature type="compositionally biased region" description="Basic and acidic residues" evidence="2">
    <location>
        <begin position="2782"/>
        <end position="2792"/>
    </location>
</feature>
<evidence type="ECO:0000313" key="6">
    <source>
        <dbReference type="Proteomes" id="UP000604046"/>
    </source>
</evidence>
<keyword evidence="1" id="KW-0175">Coiled coil</keyword>
<dbReference type="Proteomes" id="UP000604046">
    <property type="component" value="Unassembled WGS sequence"/>
</dbReference>
<feature type="coiled-coil region" evidence="1">
    <location>
        <begin position="1435"/>
        <end position="1497"/>
    </location>
</feature>
<dbReference type="GO" id="GO:0007010">
    <property type="term" value="P:cytoskeleton organization"/>
    <property type="evidence" value="ECO:0007669"/>
    <property type="project" value="TreeGrafter"/>
</dbReference>
<feature type="coiled-coil region" evidence="1">
    <location>
        <begin position="1296"/>
        <end position="1404"/>
    </location>
</feature>